<dbReference type="EMBL" id="ALBS01000024">
    <property type="protein sequence ID" value="EJT52503.1"/>
    <property type="molecule type" value="Genomic_DNA"/>
</dbReference>
<name>J5RGH9_TRIAS</name>
<comment type="caution">
    <text evidence="1">The sequence shown here is derived from an EMBL/GenBank/DDBJ whole genome shotgun (WGS) entry which is preliminary data.</text>
</comment>
<accession>J5RGH9</accession>
<dbReference type="AlphaFoldDB" id="J5RGH9"/>
<dbReference type="PANTHER" id="PTHR28058:SF1">
    <property type="entry name" value="SMALL RIBOSOMAL SUBUNIT PROTEIN BS1M"/>
    <property type="match status" value="1"/>
</dbReference>
<dbReference type="RefSeq" id="XP_014183797.1">
    <property type="nucleotide sequence ID" value="XM_014328322.1"/>
</dbReference>
<dbReference type="Proteomes" id="UP000002748">
    <property type="component" value="Unassembled WGS sequence"/>
</dbReference>
<gene>
    <name evidence="1" type="ORF">A1Q1_03784</name>
</gene>
<dbReference type="VEuPathDB" id="FungiDB:A1Q1_03784"/>
<dbReference type="PANTHER" id="PTHR28058">
    <property type="entry name" value="37S RIBOSOMAL PROTEIN MRP51, MITOCHONDRIAL"/>
    <property type="match status" value="1"/>
</dbReference>
<reference evidence="1 2" key="1">
    <citation type="journal article" date="2012" name="Eukaryot. Cell">
        <title>Draft genome sequence of CBS 2479, the standard type strain of Trichosporon asahii.</title>
        <authorList>
            <person name="Yang R.Y."/>
            <person name="Li H.T."/>
            <person name="Zhu H."/>
            <person name="Zhou G.P."/>
            <person name="Wang M."/>
            <person name="Wang L."/>
        </authorList>
    </citation>
    <scope>NUCLEOTIDE SEQUENCE [LARGE SCALE GENOMIC DNA]</scope>
    <source>
        <strain evidence="2">ATCC 90039 / CBS 2479 / JCM 2466 / KCTC 7840 / NCYC 2677 / UAMH 7654</strain>
    </source>
</reference>
<dbReference type="GeneID" id="25987297"/>
<organism evidence="1 2">
    <name type="scientific">Trichosporon asahii var. asahii (strain ATCC 90039 / CBS 2479 / JCM 2466 / KCTC 7840 / NBRC 103889/ NCYC 2677 / UAMH 7654)</name>
    <name type="common">Yeast</name>
    <dbReference type="NCBI Taxonomy" id="1186058"/>
    <lineage>
        <taxon>Eukaryota</taxon>
        <taxon>Fungi</taxon>
        <taxon>Dikarya</taxon>
        <taxon>Basidiomycota</taxon>
        <taxon>Agaricomycotina</taxon>
        <taxon>Tremellomycetes</taxon>
        <taxon>Trichosporonales</taxon>
        <taxon>Trichosporonaceae</taxon>
        <taxon>Trichosporon</taxon>
    </lineage>
</organism>
<dbReference type="OrthoDB" id="2735536at2759"/>
<dbReference type="InterPro" id="IPR016712">
    <property type="entry name" value="Rbsml_bS1m-like"/>
</dbReference>
<protein>
    <submittedName>
        <fullName evidence="1">Uncharacterized protein</fullName>
    </submittedName>
</protein>
<sequence length="404" mass="44437">MSKTFPQLLARSRFASYDPAISRVYTAPHRNVTRGDFGFKFPIFRPSNARFLEMRQLDGGPGLRADWRSAEKEARFVAQWGDGRTPWRSPSTSRRHVVKNPLLAETSATEEVTELMPNVDAMTNSEFERYLAGLRRRRAQFQEAIKASLPEGTETLAEASARGAVREQAITGFQADLLKQQVEAPGSTRVMAKPHKIGGLAYSAAPAAGASLDPQRVHVGRVLDQAPRGAGSFRGIDGVNAEWVVGLGGITATGNSGTVRVTDRPTLSKFDYTRERKHAGLARFAVREAALHRPPRVLGTNQRANVEPFTNRSTEARRIQPFDSMRFEVRVREMEPERPGEAEWVARDTKATAAVGAGGLGLLGGNRKERSASESHQAARRINSKIQGDTIDSILARIIQNDSK</sequence>
<evidence type="ECO:0000313" key="2">
    <source>
        <dbReference type="Proteomes" id="UP000002748"/>
    </source>
</evidence>
<proteinExistence type="predicted"/>
<evidence type="ECO:0000313" key="1">
    <source>
        <dbReference type="EMBL" id="EJT52503.1"/>
    </source>
</evidence>
<dbReference type="HOGENOM" id="CLU_050397_0_0_1"/>
<dbReference type="KEGG" id="tasa:A1Q1_03784"/>